<gene>
    <name evidence="1" type="primary">Contig10687.g11430</name>
    <name evidence="1" type="ORF">STYLEM_797</name>
</gene>
<evidence type="ECO:0000313" key="1">
    <source>
        <dbReference type="EMBL" id="CDW71847.1"/>
    </source>
</evidence>
<dbReference type="InParanoid" id="A0A077ZPF7"/>
<dbReference type="AlphaFoldDB" id="A0A077ZPF7"/>
<proteinExistence type="predicted"/>
<dbReference type="Proteomes" id="UP000039865">
    <property type="component" value="Unassembled WGS sequence"/>
</dbReference>
<dbReference type="EMBL" id="CCKQ01000752">
    <property type="protein sequence ID" value="CDW71847.1"/>
    <property type="molecule type" value="Genomic_DNA"/>
</dbReference>
<reference evidence="1 2" key="1">
    <citation type="submission" date="2014-06" db="EMBL/GenBank/DDBJ databases">
        <authorList>
            <person name="Swart Estienne"/>
        </authorList>
    </citation>
    <scope>NUCLEOTIDE SEQUENCE [LARGE SCALE GENOMIC DNA]</scope>
    <source>
        <strain evidence="1 2">130c</strain>
    </source>
</reference>
<keyword evidence="2" id="KW-1185">Reference proteome</keyword>
<sequence length="149" mass="17459">MKLRAVANQSKPIKLAPNQNISQIEETITKVEQEIKTEQSKEVIKNTEVRETLEAYQTTSEQFLPDIYLKFGQSKNSLIQSRPLKPYNRNEIQSDTNLVLSNFRFQDLMLNEIDEDLSCQSLQRGQLKRKKKLAIPEKILRINTEQYKF</sequence>
<evidence type="ECO:0000313" key="2">
    <source>
        <dbReference type="Proteomes" id="UP000039865"/>
    </source>
</evidence>
<protein>
    <submittedName>
        <fullName evidence="1">Uncharacterized protein</fullName>
    </submittedName>
</protein>
<accession>A0A077ZPF7</accession>
<organism evidence="1 2">
    <name type="scientific">Stylonychia lemnae</name>
    <name type="common">Ciliate</name>
    <dbReference type="NCBI Taxonomy" id="5949"/>
    <lineage>
        <taxon>Eukaryota</taxon>
        <taxon>Sar</taxon>
        <taxon>Alveolata</taxon>
        <taxon>Ciliophora</taxon>
        <taxon>Intramacronucleata</taxon>
        <taxon>Spirotrichea</taxon>
        <taxon>Stichotrichia</taxon>
        <taxon>Sporadotrichida</taxon>
        <taxon>Oxytrichidae</taxon>
        <taxon>Stylonychinae</taxon>
        <taxon>Stylonychia</taxon>
    </lineage>
</organism>
<name>A0A077ZPF7_STYLE</name>